<feature type="region of interest" description="Disordered" evidence="1">
    <location>
        <begin position="245"/>
        <end position="310"/>
    </location>
</feature>
<dbReference type="AlphaFoldDB" id="A0A0D2B3F9"/>
<keyword evidence="3" id="KW-1185">Reference proteome</keyword>
<protein>
    <submittedName>
        <fullName evidence="2">Uncharacterized protein</fullName>
    </submittedName>
</protein>
<dbReference type="HOGENOM" id="CLU_062260_0_0_1"/>
<proteinExistence type="predicted"/>
<dbReference type="EMBL" id="KN847041">
    <property type="protein sequence ID" value="KIW32152.1"/>
    <property type="molecule type" value="Genomic_DNA"/>
</dbReference>
<evidence type="ECO:0000313" key="2">
    <source>
        <dbReference type="EMBL" id="KIW32152.1"/>
    </source>
</evidence>
<organism evidence="2 3">
    <name type="scientific">Cladophialophora immunda</name>
    <dbReference type="NCBI Taxonomy" id="569365"/>
    <lineage>
        <taxon>Eukaryota</taxon>
        <taxon>Fungi</taxon>
        <taxon>Dikarya</taxon>
        <taxon>Ascomycota</taxon>
        <taxon>Pezizomycotina</taxon>
        <taxon>Eurotiomycetes</taxon>
        <taxon>Chaetothyriomycetidae</taxon>
        <taxon>Chaetothyriales</taxon>
        <taxon>Herpotrichiellaceae</taxon>
        <taxon>Cladophialophora</taxon>
    </lineage>
</organism>
<evidence type="ECO:0000313" key="3">
    <source>
        <dbReference type="Proteomes" id="UP000054466"/>
    </source>
</evidence>
<name>A0A0D2B3F9_9EURO</name>
<sequence length="377" mass="39708">MSQSSPDSLLYTDTPHQGALDIQPCACPRPRFLPDTLLRLKLCLAISDLCKATRGVSGFILPAVQKGATYIYTDVQMNPLSALLLSVLSTLSLFWSATTPISASASNPDPDCASAPSSRASPTSSGLSSSSPSGSSSASISESDATTLYITALTNHRDPPYLARAQCWALAAPFTVYPTVGRALALGAVDNATYVVLPPRSAEGWHRPPHAMFFVLLSGLAQVYVPRRDGESATMLSHGYDDDGDGYGYGEGDDINYAVNPASSSSSPSSHPGQARLQQHRHQLPLHEPHPQPRPDDPRWDTITITPGSPNQLLVAADTDPRARGHLTFYPGDGESVALQVPFRESGSGSGSGSAAAAAPVVPGHRVVHEGACRGDE</sequence>
<reference evidence="2 3" key="1">
    <citation type="submission" date="2015-01" db="EMBL/GenBank/DDBJ databases">
        <title>The Genome Sequence of Cladophialophora immunda CBS83496.</title>
        <authorList>
            <consortium name="The Broad Institute Genomics Platform"/>
            <person name="Cuomo C."/>
            <person name="de Hoog S."/>
            <person name="Gorbushina A."/>
            <person name="Stielow B."/>
            <person name="Teixiera M."/>
            <person name="Abouelleil A."/>
            <person name="Chapman S.B."/>
            <person name="Priest M."/>
            <person name="Young S.K."/>
            <person name="Wortman J."/>
            <person name="Nusbaum C."/>
            <person name="Birren B."/>
        </authorList>
    </citation>
    <scope>NUCLEOTIDE SEQUENCE [LARGE SCALE GENOMIC DNA]</scope>
    <source>
        <strain evidence="2 3">CBS 83496</strain>
    </source>
</reference>
<dbReference type="GeneID" id="27342916"/>
<dbReference type="OrthoDB" id="3223416at2759"/>
<evidence type="ECO:0000256" key="1">
    <source>
        <dbReference type="SAM" id="MobiDB-lite"/>
    </source>
</evidence>
<feature type="compositionally biased region" description="Basic and acidic residues" evidence="1">
    <location>
        <begin position="285"/>
        <end position="300"/>
    </location>
</feature>
<accession>A0A0D2B3F9</accession>
<dbReference type="Proteomes" id="UP000054466">
    <property type="component" value="Unassembled WGS sequence"/>
</dbReference>
<dbReference type="RefSeq" id="XP_016252368.1">
    <property type="nucleotide sequence ID" value="XM_016390466.1"/>
</dbReference>
<dbReference type="VEuPathDB" id="FungiDB:PV07_03722"/>
<feature type="region of interest" description="Disordered" evidence="1">
    <location>
        <begin position="102"/>
        <end position="140"/>
    </location>
</feature>
<gene>
    <name evidence="2" type="ORF">PV07_03722</name>
</gene>